<reference evidence="1" key="1">
    <citation type="submission" date="2021-06" db="EMBL/GenBank/DDBJ databases">
        <authorList>
            <person name="Kallberg Y."/>
            <person name="Tangrot J."/>
            <person name="Rosling A."/>
        </authorList>
    </citation>
    <scope>NUCLEOTIDE SEQUENCE</scope>
    <source>
        <strain evidence="1">MA461A</strain>
    </source>
</reference>
<dbReference type="EMBL" id="CAJVQC010061486">
    <property type="protein sequence ID" value="CAG8801814.1"/>
    <property type="molecule type" value="Genomic_DNA"/>
</dbReference>
<feature type="non-terminal residue" evidence="1">
    <location>
        <position position="1"/>
    </location>
</feature>
<proteinExistence type="predicted"/>
<gene>
    <name evidence="1" type="ORF">RPERSI_LOCUS21188</name>
</gene>
<evidence type="ECO:0000313" key="2">
    <source>
        <dbReference type="Proteomes" id="UP000789920"/>
    </source>
</evidence>
<dbReference type="Proteomes" id="UP000789920">
    <property type="component" value="Unassembled WGS sequence"/>
</dbReference>
<sequence length="186" mass="21397">CLRLDLTPSIPATSVLCPYVPTPRPFIQYTRDLGCIYRSLQETWQFNFRACWSTKKALKLCESANEMFQRREVQDFFNDIDHEFDVLYKNVEIAKILIAKKATTQIEETLEVQVKKRRIDEVNASETSDKYLHEATAGDTLPNGIKIKKPNRLNLISSDESSQETDNDEDIPLDESFISTSNNSKI</sequence>
<accession>A0ACA9RPA5</accession>
<evidence type="ECO:0000313" key="1">
    <source>
        <dbReference type="EMBL" id="CAG8801814.1"/>
    </source>
</evidence>
<keyword evidence="2" id="KW-1185">Reference proteome</keyword>
<protein>
    <submittedName>
        <fullName evidence="1">29534_t:CDS:1</fullName>
    </submittedName>
</protein>
<comment type="caution">
    <text evidence="1">The sequence shown here is derived from an EMBL/GenBank/DDBJ whole genome shotgun (WGS) entry which is preliminary data.</text>
</comment>
<name>A0ACA9RPA5_9GLOM</name>
<organism evidence="1 2">
    <name type="scientific">Racocetra persica</name>
    <dbReference type="NCBI Taxonomy" id="160502"/>
    <lineage>
        <taxon>Eukaryota</taxon>
        <taxon>Fungi</taxon>
        <taxon>Fungi incertae sedis</taxon>
        <taxon>Mucoromycota</taxon>
        <taxon>Glomeromycotina</taxon>
        <taxon>Glomeromycetes</taxon>
        <taxon>Diversisporales</taxon>
        <taxon>Gigasporaceae</taxon>
        <taxon>Racocetra</taxon>
    </lineage>
</organism>